<dbReference type="PIRSF" id="PIRSF000398">
    <property type="entry name" value="M_m6A_EcoRV"/>
    <property type="match status" value="1"/>
</dbReference>
<feature type="binding site" evidence="7">
    <location>
        <position position="14"/>
    </location>
    <ligand>
        <name>S-adenosyl-L-methionine</name>
        <dbReference type="ChEBI" id="CHEBI:59789"/>
    </ligand>
</feature>
<feature type="binding site" evidence="7">
    <location>
        <position position="65"/>
    </location>
    <ligand>
        <name>S-adenosyl-L-methionine</name>
        <dbReference type="ChEBI" id="CHEBI:59789"/>
    </ligand>
</feature>
<dbReference type="NCBIfam" id="TIGR00571">
    <property type="entry name" value="dam"/>
    <property type="match status" value="1"/>
</dbReference>
<proteinExistence type="inferred from homology"/>
<dbReference type="RefSeq" id="WP_097550645.1">
    <property type="nucleotide sequence ID" value="NZ_NSLY01000024.1"/>
</dbReference>
<dbReference type="PRINTS" id="PR00505">
    <property type="entry name" value="D12N6MTFRASE"/>
</dbReference>
<accession>A0A2A6EE07</accession>
<evidence type="ECO:0000313" key="9">
    <source>
        <dbReference type="Proteomes" id="UP000219058"/>
    </source>
</evidence>
<keyword evidence="4" id="KW-0808">Transferase</keyword>
<dbReference type="InterPro" id="IPR012327">
    <property type="entry name" value="MeTrfase_D12"/>
</dbReference>
<evidence type="ECO:0000256" key="1">
    <source>
        <dbReference type="ARBA" id="ARBA00006594"/>
    </source>
</evidence>
<dbReference type="InterPro" id="IPR029063">
    <property type="entry name" value="SAM-dependent_MTases_sf"/>
</dbReference>
<dbReference type="Gene3D" id="3.40.50.150">
    <property type="entry name" value="Vaccinia Virus protein VP39"/>
    <property type="match status" value="1"/>
</dbReference>
<evidence type="ECO:0000256" key="3">
    <source>
        <dbReference type="ARBA" id="ARBA00022603"/>
    </source>
</evidence>
<dbReference type="Gene3D" id="1.10.1020.10">
    <property type="entry name" value="Adenine-specific Methyltransferase, Domain 2"/>
    <property type="match status" value="1"/>
</dbReference>
<evidence type="ECO:0000256" key="6">
    <source>
        <dbReference type="ARBA" id="ARBA00047942"/>
    </source>
</evidence>
<dbReference type="PANTHER" id="PTHR30481:SF3">
    <property type="entry name" value="DNA ADENINE METHYLASE"/>
    <property type="match status" value="1"/>
</dbReference>
<organism evidence="8 9">
    <name type="scientific">Prevotella intermedia</name>
    <dbReference type="NCBI Taxonomy" id="28131"/>
    <lineage>
        <taxon>Bacteria</taxon>
        <taxon>Pseudomonadati</taxon>
        <taxon>Bacteroidota</taxon>
        <taxon>Bacteroidia</taxon>
        <taxon>Bacteroidales</taxon>
        <taxon>Prevotellaceae</taxon>
        <taxon>Prevotella</taxon>
    </lineage>
</organism>
<dbReference type="GO" id="GO:0032259">
    <property type="term" value="P:methylation"/>
    <property type="evidence" value="ECO:0007669"/>
    <property type="project" value="UniProtKB-KW"/>
</dbReference>
<dbReference type="GO" id="GO:1904047">
    <property type="term" value="F:S-adenosyl-L-methionine binding"/>
    <property type="evidence" value="ECO:0007669"/>
    <property type="project" value="TreeGrafter"/>
</dbReference>
<dbReference type="SUPFAM" id="SSF53335">
    <property type="entry name" value="S-adenosyl-L-methionine-dependent methyltransferases"/>
    <property type="match status" value="1"/>
</dbReference>
<comment type="similarity">
    <text evidence="1">Belongs to the N(4)/N(6)-methyltransferase family.</text>
</comment>
<protein>
    <recommendedName>
        <fullName evidence="2">site-specific DNA-methyltransferase (adenine-specific)</fullName>
        <ecNumber evidence="2">2.1.1.72</ecNumber>
    </recommendedName>
</protein>
<evidence type="ECO:0000313" key="8">
    <source>
        <dbReference type="EMBL" id="PDP59569.1"/>
    </source>
</evidence>
<dbReference type="AlphaFoldDB" id="A0A2A6EE07"/>
<dbReference type="InterPro" id="IPR012263">
    <property type="entry name" value="M_m6A_EcoRV"/>
</dbReference>
<comment type="caution">
    <text evidence="8">The sequence shown here is derived from an EMBL/GenBank/DDBJ whole genome shotgun (WGS) entry which is preliminary data.</text>
</comment>
<feature type="binding site" evidence="7">
    <location>
        <position position="10"/>
    </location>
    <ligand>
        <name>S-adenosyl-L-methionine</name>
        <dbReference type="ChEBI" id="CHEBI:59789"/>
    </ligand>
</feature>
<dbReference type="EMBL" id="NSLY01000024">
    <property type="protein sequence ID" value="PDP59569.1"/>
    <property type="molecule type" value="Genomic_DNA"/>
</dbReference>
<dbReference type="REBASE" id="241419">
    <property type="entry name" value="M.Pin2834ORF8735P"/>
</dbReference>
<sequence length="331" mass="38174">MAKARPFIKWVGGKSQLIEQLDAQLPADFSRWKNVTYIEPFVGGGAMLFYMLQRYPNIKHAVINDINSDLTTCYKVVRDTPEELIKSLGQLETAYLSLDTEEERKAFFIDVRARYNQKNLDSIENTTMFFFLNRTCFNGLYRVNKKGLFNVPFGKYANPTICDPDTIRRDSTLLQRVEILTGDFETTFTHAHGDTLFYLDPPYRPLSDTSSFNDYTKEAFNDDAQVRLKEFCDRIDAAGYKFMLSNSDCKGKDEADNFFDVLYGAYKIERVWAVRSINSNPQKRGKLTEILAHNYLNTKINAYADNFMLEPEYVAERDVTNNYGLNKALSS</sequence>
<evidence type="ECO:0000256" key="5">
    <source>
        <dbReference type="ARBA" id="ARBA00022691"/>
    </source>
</evidence>
<reference evidence="8 9" key="1">
    <citation type="submission" date="2017-09" db="EMBL/GenBank/DDBJ databases">
        <title>Phase variable restriction modification systems are present in the genome sequences of periodontal pathogens Prevotella intermedia, Tannerella forsythia and Porphyromonas gingivalis.</title>
        <authorList>
            <person name="Haigh R.D."/>
            <person name="Crawford L."/>
            <person name="Ralph J."/>
            <person name="Wanford J."/>
            <person name="Vartoukian S.R."/>
            <person name="Hijazib K."/>
            <person name="Wade W."/>
            <person name="Oggioni M.R."/>
        </authorList>
    </citation>
    <scope>NUCLEOTIDE SEQUENCE [LARGE SCALE GENOMIC DNA]</scope>
    <source>
        <strain evidence="8 9">WW2834</strain>
    </source>
</reference>
<dbReference type="Proteomes" id="UP000219058">
    <property type="component" value="Unassembled WGS sequence"/>
</dbReference>
<evidence type="ECO:0000256" key="4">
    <source>
        <dbReference type="ARBA" id="ARBA00022679"/>
    </source>
</evidence>
<dbReference type="Pfam" id="PF02086">
    <property type="entry name" value="MethyltransfD12"/>
    <property type="match status" value="1"/>
</dbReference>
<dbReference type="InterPro" id="IPR023095">
    <property type="entry name" value="Ade_MeTrfase_dom_2"/>
</dbReference>
<dbReference type="GO" id="GO:0009307">
    <property type="term" value="P:DNA restriction-modification system"/>
    <property type="evidence" value="ECO:0007669"/>
    <property type="project" value="InterPro"/>
</dbReference>
<dbReference type="GO" id="GO:0006298">
    <property type="term" value="P:mismatch repair"/>
    <property type="evidence" value="ECO:0007669"/>
    <property type="project" value="TreeGrafter"/>
</dbReference>
<dbReference type="PANTHER" id="PTHR30481">
    <property type="entry name" value="DNA ADENINE METHYLASE"/>
    <property type="match status" value="1"/>
</dbReference>
<dbReference type="GO" id="GO:0043565">
    <property type="term" value="F:sequence-specific DNA binding"/>
    <property type="evidence" value="ECO:0007669"/>
    <property type="project" value="TreeGrafter"/>
</dbReference>
<keyword evidence="3 8" id="KW-0489">Methyltransferase</keyword>
<evidence type="ECO:0000256" key="7">
    <source>
        <dbReference type="PIRSR" id="PIRSR000398-1"/>
    </source>
</evidence>
<name>A0A2A6EE07_PREIN</name>
<dbReference type="EC" id="2.1.1.72" evidence="2"/>
<keyword evidence="5" id="KW-0949">S-adenosyl-L-methionine</keyword>
<evidence type="ECO:0000256" key="2">
    <source>
        <dbReference type="ARBA" id="ARBA00011900"/>
    </source>
</evidence>
<comment type="catalytic activity">
    <reaction evidence="6">
        <text>a 2'-deoxyadenosine in DNA + S-adenosyl-L-methionine = an N(6)-methyl-2'-deoxyadenosine in DNA + S-adenosyl-L-homocysteine + H(+)</text>
        <dbReference type="Rhea" id="RHEA:15197"/>
        <dbReference type="Rhea" id="RHEA-COMP:12418"/>
        <dbReference type="Rhea" id="RHEA-COMP:12419"/>
        <dbReference type="ChEBI" id="CHEBI:15378"/>
        <dbReference type="ChEBI" id="CHEBI:57856"/>
        <dbReference type="ChEBI" id="CHEBI:59789"/>
        <dbReference type="ChEBI" id="CHEBI:90615"/>
        <dbReference type="ChEBI" id="CHEBI:90616"/>
        <dbReference type="EC" id="2.1.1.72"/>
    </reaction>
</comment>
<dbReference type="GO" id="GO:0009007">
    <property type="term" value="F:site-specific DNA-methyltransferase (adenine-specific) activity"/>
    <property type="evidence" value="ECO:0007669"/>
    <property type="project" value="UniProtKB-EC"/>
</dbReference>
<feature type="binding site" evidence="7">
    <location>
        <position position="200"/>
    </location>
    <ligand>
        <name>S-adenosyl-L-methionine</name>
        <dbReference type="ChEBI" id="CHEBI:59789"/>
    </ligand>
</feature>
<gene>
    <name evidence="8" type="ORF">CLI71_08735</name>
</gene>